<dbReference type="Gene3D" id="1.10.8.10">
    <property type="entry name" value="DNA helicase RuvA subunit, C-terminal domain"/>
    <property type="match status" value="1"/>
</dbReference>
<feature type="domain" description="UBA" evidence="3">
    <location>
        <begin position="714"/>
        <end position="757"/>
    </location>
</feature>
<dbReference type="InterPro" id="IPR015940">
    <property type="entry name" value="UBA"/>
</dbReference>
<dbReference type="PANTHER" id="PTHR11216:SF162">
    <property type="entry name" value="UBA DOMAIN-CONTAINING PROTEIN 8"/>
    <property type="match status" value="1"/>
</dbReference>
<dbReference type="Pfam" id="PF12763">
    <property type="entry name" value="EH"/>
    <property type="match status" value="3"/>
</dbReference>
<evidence type="ECO:0000259" key="3">
    <source>
        <dbReference type="PROSITE" id="PS50030"/>
    </source>
</evidence>
<dbReference type="GO" id="GO:0005509">
    <property type="term" value="F:calcium ion binding"/>
    <property type="evidence" value="ECO:0007669"/>
    <property type="project" value="InterPro"/>
</dbReference>
<dbReference type="Proteomes" id="UP001212411">
    <property type="component" value="Chromosome 1"/>
</dbReference>
<feature type="domain" description="EH" evidence="4">
    <location>
        <begin position="132"/>
        <end position="224"/>
    </location>
</feature>
<evidence type="ECO:0000256" key="2">
    <source>
        <dbReference type="SAM" id="MobiDB-lite"/>
    </source>
</evidence>
<keyword evidence="1" id="KW-0175">Coiled coil</keyword>
<dbReference type="InterPro" id="IPR011992">
    <property type="entry name" value="EF-hand-dom_pair"/>
</dbReference>
<feature type="compositionally biased region" description="Low complexity" evidence="2">
    <location>
        <begin position="251"/>
        <end position="263"/>
    </location>
</feature>
<feature type="domain" description="EF-hand" evidence="5">
    <location>
        <begin position="315"/>
        <end position="350"/>
    </location>
</feature>
<dbReference type="InterPro" id="IPR000261">
    <property type="entry name" value="EH_dom"/>
</dbReference>
<accession>A0AAE9W6L9</accession>
<evidence type="ECO:0000259" key="5">
    <source>
        <dbReference type="PROSITE" id="PS50222"/>
    </source>
</evidence>
<dbReference type="GO" id="GO:0005737">
    <property type="term" value="C:cytoplasm"/>
    <property type="evidence" value="ECO:0007669"/>
    <property type="project" value="TreeGrafter"/>
</dbReference>
<dbReference type="PROSITE" id="PS50031">
    <property type="entry name" value="EH"/>
    <property type="match status" value="3"/>
</dbReference>
<dbReference type="GeneID" id="80874378"/>
<dbReference type="GO" id="GO:0006897">
    <property type="term" value="P:endocytosis"/>
    <property type="evidence" value="ECO:0007669"/>
    <property type="project" value="TreeGrafter"/>
</dbReference>
<feature type="region of interest" description="Disordered" evidence="2">
    <location>
        <begin position="360"/>
        <end position="435"/>
    </location>
</feature>
<protein>
    <submittedName>
        <fullName evidence="6">UBA/EH/EF hand domain protein Ucp8</fullName>
    </submittedName>
</protein>
<dbReference type="SMART" id="SM00165">
    <property type="entry name" value="UBA"/>
    <property type="match status" value="1"/>
</dbReference>
<feature type="domain" description="EH" evidence="4">
    <location>
        <begin position="11"/>
        <end position="100"/>
    </location>
</feature>
<dbReference type="SMART" id="SM00027">
    <property type="entry name" value="EH"/>
    <property type="match status" value="3"/>
</dbReference>
<name>A0AAE9W6L9_9SCHI</name>
<feature type="region of interest" description="Disordered" evidence="2">
    <location>
        <begin position="475"/>
        <end position="499"/>
    </location>
</feature>
<dbReference type="PROSITE" id="PS50030">
    <property type="entry name" value="UBA"/>
    <property type="match status" value="1"/>
</dbReference>
<dbReference type="SUPFAM" id="SSF47473">
    <property type="entry name" value="EF-hand"/>
    <property type="match status" value="3"/>
</dbReference>
<dbReference type="RefSeq" id="XP_056035215.1">
    <property type="nucleotide sequence ID" value="XM_056179689.1"/>
</dbReference>
<dbReference type="EMBL" id="CP115611">
    <property type="protein sequence ID" value="WBW70972.1"/>
    <property type="molecule type" value="Genomic_DNA"/>
</dbReference>
<feature type="compositionally biased region" description="Polar residues" evidence="2">
    <location>
        <begin position="360"/>
        <end position="371"/>
    </location>
</feature>
<feature type="coiled-coil region" evidence="1">
    <location>
        <begin position="573"/>
        <end position="635"/>
    </location>
</feature>
<evidence type="ECO:0000259" key="4">
    <source>
        <dbReference type="PROSITE" id="PS50031"/>
    </source>
</evidence>
<dbReference type="PANTHER" id="PTHR11216">
    <property type="entry name" value="EH DOMAIN"/>
    <property type="match status" value="1"/>
</dbReference>
<feature type="region of interest" description="Disordered" evidence="2">
    <location>
        <begin position="234"/>
        <end position="267"/>
    </location>
</feature>
<dbReference type="PROSITE" id="PS50222">
    <property type="entry name" value="EF_HAND_2"/>
    <property type="match status" value="1"/>
</dbReference>
<feature type="compositionally biased region" description="Polar residues" evidence="2">
    <location>
        <begin position="683"/>
        <end position="692"/>
    </location>
</feature>
<keyword evidence="7" id="KW-1185">Reference proteome</keyword>
<organism evidence="6 7">
    <name type="scientific">Schizosaccharomyces osmophilus</name>
    <dbReference type="NCBI Taxonomy" id="2545709"/>
    <lineage>
        <taxon>Eukaryota</taxon>
        <taxon>Fungi</taxon>
        <taxon>Dikarya</taxon>
        <taxon>Ascomycota</taxon>
        <taxon>Taphrinomycotina</taxon>
        <taxon>Schizosaccharomycetes</taxon>
        <taxon>Schizosaccharomycetales</taxon>
        <taxon>Schizosaccharomycetaceae</taxon>
        <taxon>Schizosaccharomyces</taxon>
    </lineage>
</organism>
<feature type="compositionally biased region" description="Polar residues" evidence="2">
    <location>
        <begin position="478"/>
        <end position="489"/>
    </location>
</feature>
<dbReference type="AlphaFoldDB" id="A0AAE9W6L9"/>
<evidence type="ECO:0000256" key="1">
    <source>
        <dbReference type="SAM" id="Coils"/>
    </source>
</evidence>
<dbReference type="InterPro" id="IPR002048">
    <property type="entry name" value="EF_hand_dom"/>
</dbReference>
<dbReference type="KEGG" id="som:SOMG_00896"/>
<sequence>MMPPVQLTPTEQQAFDEMLQTLPVEDTNCFPGSVIGPFLIKFELPQKTLAKIWDFCDEEDKGYFTRNQAYACLRFVAQAQKGVPLRDLDVSKAGTPPLFPHEDELTNLPTSDHTTDLSPFRQLVDPHLRSESENEFQEHMDKIEDRVDSSLMPSSIAKPLFLQSGLSTTVLAQIWNLADSGHVGYLRVEQYVIAKHLIMLCKKYNLVHLPRSLPSYVVDSAKSDALSSSANTEPFYGNDVVPESKQETDYSKSGSSIPSISSPEESKSHSLDFVGKFIEPEDRENFSKLFIKIDDQNKGFITGDEAVPFFMASRLDPDELARIWEIADKDDKGFIVKAEFLIAMQIIKLRLTGQSLDSIVSSGSGEQSTFPSKDESSSDASPLAEYPPISSGMFENTNVSKDEEEHPSNFVRESAESSHFDSNPTNEPENYVSLPTLDQTIENLVPGGDKTFYVPEPTKEVAEANNPTLENDFDERNFQPSHANWTTDPQTDHPPASTTFSQQEHANFMNLPSVHTIKPEKSFAKEEPKEAAVDPAEIDDLQKQINSSKFTLETIQQSHDRIESGAHQQRLHVQRLRDELNEISQLKETTQQSISRNLMTNQQLSAQVGSLTMDKRQLIKELKQLRSKIDEVLVDAPSPNATSGVNSPVLLPEAARDQRAQPSFASAHSAPKSSTRSSMSSSVHPNAPSNQVPPYHAVESQDGRRNPQATGGGTHDNRKSEILQELLSMGFPKDKSLIALTAVNYDANEAINILLSSQ</sequence>
<dbReference type="InterPro" id="IPR009060">
    <property type="entry name" value="UBA-like_sf"/>
</dbReference>
<feature type="domain" description="EH" evidence="4">
    <location>
        <begin position="282"/>
        <end position="359"/>
    </location>
</feature>
<evidence type="ECO:0000313" key="7">
    <source>
        <dbReference type="Proteomes" id="UP001212411"/>
    </source>
</evidence>
<dbReference type="CDD" id="cd14270">
    <property type="entry name" value="UBA"/>
    <property type="match status" value="1"/>
</dbReference>
<proteinExistence type="predicted"/>
<dbReference type="GO" id="GO:0016197">
    <property type="term" value="P:endosomal transport"/>
    <property type="evidence" value="ECO:0007669"/>
    <property type="project" value="TreeGrafter"/>
</dbReference>
<reference evidence="6 7" key="1">
    <citation type="journal article" date="2023" name="G3 (Bethesda)">
        <title>A high-quality reference genome for the fission yeast Schizosaccharomyces osmophilus.</title>
        <authorList>
            <person name="Jia G.S."/>
            <person name="Zhang W.C."/>
            <person name="Liang Y."/>
            <person name="Liu X.H."/>
            <person name="Rhind N."/>
            <person name="Pidoux A."/>
            <person name="Brysch-Herzberg M."/>
            <person name="Du L.L."/>
        </authorList>
    </citation>
    <scope>NUCLEOTIDE SEQUENCE [LARGE SCALE GENOMIC DNA]</scope>
    <source>
        <strain evidence="6 7">CBS 15793</strain>
    </source>
</reference>
<feature type="region of interest" description="Disordered" evidence="2">
    <location>
        <begin position="655"/>
        <end position="717"/>
    </location>
</feature>
<dbReference type="SUPFAM" id="SSF46934">
    <property type="entry name" value="UBA-like"/>
    <property type="match status" value="1"/>
</dbReference>
<dbReference type="GO" id="GO:0005886">
    <property type="term" value="C:plasma membrane"/>
    <property type="evidence" value="ECO:0007669"/>
    <property type="project" value="TreeGrafter"/>
</dbReference>
<dbReference type="CDD" id="cd00052">
    <property type="entry name" value="EH"/>
    <property type="match status" value="3"/>
</dbReference>
<gene>
    <name evidence="6" type="primary">ucp8</name>
    <name evidence="6" type="ORF">SOMG_00896</name>
</gene>
<feature type="compositionally biased region" description="Low complexity" evidence="2">
    <location>
        <begin position="669"/>
        <end position="682"/>
    </location>
</feature>
<dbReference type="Gene3D" id="1.10.238.10">
    <property type="entry name" value="EF-hand"/>
    <property type="match status" value="3"/>
</dbReference>
<evidence type="ECO:0000313" key="6">
    <source>
        <dbReference type="EMBL" id="WBW70972.1"/>
    </source>
</evidence>
<feature type="compositionally biased region" description="Basic and acidic residues" evidence="2">
    <location>
        <begin position="400"/>
        <end position="419"/>
    </location>
</feature>